<dbReference type="AlphaFoldDB" id="A0A4Q2TSF6"/>
<organism evidence="1 2">
    <name type="scientific">Ciceribacter ferrooxidans</name>
    <dbReference type="NCBI Taxonomy" id="2509717"/>
    <lineage>
        <taxon>Bacteria</taxon>
        <taxon>Pseudomonadati</taxon>
        <taxon>Pseudomonadota</taxon>
        <taxon>Alphaproteobacteria</taxon>
        <taxon>Hyphomicrobiales</taxon>
        <taxon>Rhizobiaceae</taxon>
        <taxon>Ciceribacter</taxon>
    </lineage>
</organism>
<name>A0A4Q2TSF6_9HYPH</name>
<accession>A0A4Q2TSF6</accession>
<comment type="caution">
    <text evidence="1">The sequence shown here is derived from an EMBL/GenBank/DDBJ whole genome shotgun (WGS) entry which is preliminary data.</text>
</comment>
<evidence type="ECO:0000313" key="2">
    <source>
        <dbReference type="Proteomes" id="UP000291088"/>
    </source>
</evidence>
<reference evidence="1 2" key="1">
    <citation type="submission" date="2019-01" db="EMBL/GenBank/DDBJ databases">
        <authorList>
            <person name="Deng T."/>
        </authorList>
    </citation>
    <scope>NUCLEOTIDE SEQUENCE [LARGE SCALE GENOMIC DNA]</scope>
    <source>
        <strain evidence="1 2">F8825</strain>
    </source>
</reference>
<dbReference type="OrthoDB" id="8279740at2"/>
<dbReference type="EMBL" id="SDVB01000102">
    <property type="protein sequence ID" value="RYC23725.1"/>
    <property type="molecule type" value="Genomic_DNA"/>
</dbReference>
<keyword evidence="2" id="KW-1185">Reference proteome</keyword>
<evidence type="ECO:0000313" key="1">
    <source>
        <dbReference type="EMBL" id="RYC23725.1"/>
    </source>
</evidence>
<gene>
    <name evidence="1" type="ORF">EUU22_03030</name>
</gene>
<sequence length="240" mass="25333">MASALQVRGAAVSGLTSLSAALRPHGLMPRGGVHFPDGEGGPRLPGGKTARTVVLVGHAGGAMWQAFCDWRATMPADLADPLDTWSKAVIGPIAAAFGAFPYYPSDPPYQPFQRWAIAAEGLAASPLGILAHPRYGLWHGYRAALGFAEDFSDIETEEVPRAPVCESCREKPCLTACPAGAITAAGFDVTACRRHLASEEGRTCLEEGCLARAACPVGRDYTYPADQIRFHMAALSLPAL</sequence>
<proteinExistence type="predicted"/>
<dbReference type="Proteomes" id="UP000291088">
    <property type="component" value="Unassembled WGS sequence"/>
</dbReference>
<protein>
    <submittedName>
        <fullName evidence="1">4Fe-4S dicluster domain-containing protein</fullName>
    </submittedName>
</protein>